<evidence type="ECO:0000256" key="5">
    <source>
        <dbReference type="ARBA" id="ARBA00022833"/>
    </source>
</evidence>
<gene>
    <name evidence="7" type="ORF">SAMN06295879_2522</name>
</gene>
<proteinExistence type="inferred from homology"/>
<dbReference type="InterPro" id="IPR051013">
    <property type="entry name" value="MBL_superfamily_lactonases"/>
</dbReference>
<dbReference type="InterPro" id="IPR001279">
    <property type="entry name" value="Metallo-B-lactamas"/>
</dbReference>
<dbReference type="Pfam" id="PF00753">
    <property type="entry name" value="Lactamase_B"/>
    <property type="match status" value="1"/>
</dbReference>
<keyword evidence="5" id="KW-0862">Zinc</keyword>
<sequence length="281" mass="31370">MSGESPEAPDHALYEVLIVKHGTRQTVKSDVFLNFPLYGEPDESIQMDYFFWVIRNAERTVVVDTGYSAHGGEVRARTVLISPPTAFELLGITPDSAPAVIITHAHYDHTGNVDYFDTSEIVLARAEYEFWTGRHASRTQFHHSIEEYDLVQLDRAKAEGRLTLFDSHHTLAPGIEIIQVGGHTPGQSVVRVATSEGTVLLASDSVHFYEEYERDMPFTYVADLVKMYEAFDLIRDMNRSGEADHVVSGHDAETLSRFRAWGADGPFAGLAASIGRIEVQR</sequence>
<dbReference type="SMART" id="SM00849">
    <property type="entry name" value="Lactamase_B"/>
    <property type="match status" value="1"/>
</dbReference>
<evidence type="ECO:0000256" key="4">
    <source>
        <dbReference type="ARBA" id="ARBA00022801"/>
    </source>
</evidence>
<evidence type="ECO:0000256" key="2">
    <source>
        <dbReference type="ARBA" id="ARBA00007749"/>
    </source>
</evidence>
<dbReference type="Proteomes" id="UP000189735">
    <property type="component" value="Unassembled WGS sequence"/>
</dbReference>
<dbReference type="GO" id="GO:0046872">
    <property type="term" value="F:metal ion binding"/>
    <property type="evidence" value="ECO:0007669"/>
    <property type="project" value="UniProtKB-KW"/>
</dbReference>
<dbReference type="AlphaFoldDB" id="A0A1T4Y8J7"/>
<dbReference type="PANTHER" id="PTHR42978:SF7">
    <property type="entry name" value="METALLO-HYDROLASE RV2300C-RELATED"/>
    <property type="match status" value="1"/>
</dbReference>
<dbReference type="CDD" id="cd07729">
    <property type="entry name" value="AHL_lactonase_MBL-fold"/>
    <property type="match status" value="1"/>
</dbReference>
<evidence type="ECO:0000313" key="8">
    <source>
        <dbReference type="Proteomes" id="UP000189735"/>
    </source>
</evidence>
<dbReference type="Gene3D" id="3.60.15.10">
    <property type="entry name" value="Ribonuclease Z/Hydroxyacylglutathione hydrolase-like"/>
    <property type="match status" value="1"/>
</dbReference>
<dbReference type="PANTHER" id="PTHR42978">
    <property type="entry name" value="QUORUM-QUENCHING LACTONASE YTNP-RELATED-RELATED"/>
    <property type="match status" value="1"/>
</dbReference>
<evidence type="ECO:0000259" key="6">
    <source>
        <dbReference type="SMART" id="SM00849"/>
    </source>
</evidence>
<dbReference type="RefSeq" id="WP_078714699.1">
    <property type="nucleotide sequence ID" value="NZ_FUYG01000006.1"/>
</dbReference>
<keyword evidence="4" id="KW-0378">Hydrolase</keyword>
<feature type="domain" description="Metallo-beta-lactamase" evidence="6">
    <location>
        <begin position="48"/>
        <end position="250"/>
    </location>
</feature>
<keyword evidence="3" id="KW-0479">Metal-binding</keyword>
<comment type="cofactor">
    <cofactor evidence="1">
        <name>Zn(2+)</name>
        <dbReference type="ChEBI" id="CHEBI:29105"/>
    </cofactor>
</comment>
<dbReference type="GO" id="GO:0016787">
    <property type="term" value="F:hydrolase activity"/>
    <property type="evidence" value="ECO:0007669"/>
    <property type="project" value="UniProtKB-KW"/>
</dbReference>
<reference evidence="8" key="1">
    <citation type="submission" date="2017-02" db="EMBL/GenBank/DDBJ databases">
        <authorList>
            <person name="Varghese N."/>
            <person name="Submissions S."/>
        </authorList>
    </citation>
    <scope>NUCLEOTIDE SEQUENCE [LARGE SCALE GENOMIC DNA]</scope>
    <source>
        <strain evidence="8">VKM Ac-2052</strain>
    </source>
</reference>
<evidence type="ECO:0000256" key="3">
    <source>
        <dbReference type="ARBA" id="ARBA00022723"/>
    </source>
</evidence>
<protein>
    <submittedName>
        <fullName evidence="7">Glyoxylase, beta-lactamase superfamily II</fullName>
    </submittedName>
</protein>
<dbReference type="SUPFAM" id="SSF56281">
    <property type="entry name" value="Metallo-hydrolase/oxidoreductase"/>
    <property type="match status" value="1"/>
</dbReference>
<comment type="similarity">
    <text evidence="2">Belongs to the metallo-beta-lactamase superfamily.</text>
</comment>
<dbReference type="InterPro" id="IPR036866">
    <property type="entry name" value="RibonucZ/Hydroxyglut_hydro"/>
</dbReference>
<evidence type="ECO:0000256" key="1">
    <source>
        <dbReference type="ARBA" id="ARBA00001947"/>
    </source>
</evidence>
<evidence type="ECO:0000313" key="7">
    <source>
        <dbReference type="EMBL" id="SKA98142.1"/>
    </source>
</evidence>
<accession>A0A1T4Y8J7</accession>
<dbReference type="EMBL" id="FUYG01000006">
    <property type="protein sequence ID" value="SKA98142.1"/>
    <property type="molecule type" value="Genomic_DNA"/>
</dbReference>
<name>A0A1T4Y8J7_9MICO</name>
<organism evidence="7 8">
    <name type="scientific">Agreia bicolorata</name>
    <dbReference type="NCBI Taxonomy" id="110935"/>
    <lineage>
        <taxon>Bacteria</taxon>
        <taxon>Bacillati</taxon>
        <taxon>Actinomycetota</taxon>
        <taxon>Actinomycetes</taxon>
        <taxon>Micrococcales</taxon>
        <taxon>Microbacteriaceae</taxon>
        <taxon>Agreia</taxon>
    </lineage>
</organism>